<proteinExistence type="predicted"/>
<organism evidence="1">
    <name type="scientific">marine sediment metagenome</name>
    <dbReference type="NCBI Taxonomy" id="412755"/>
    <lineage>
        <taxon>unclassified sequences</taxon>
        <taxon>metagenomes</taxon>
        <taxon>ecological metagenomes</taxon>
    </lineage>
</organism>
<comment type="caution">
    <text evidence="1">The sequence shown here is derived from an EMBL/GenBank/DDBJ whole genome shotgun (WGS) entry which is preliminary data.</text>
</comment>
<dbReference type="EMBL" id="LAZR01052174">
    <property type="protein sequence ID" value="KKK83541.1"/>
    <property type="molecule type" value="Genomic_DNA"/>
</dbReference>
<evidence type="ECO:0000313" key="1">
    <source>
        <dbReference type="EMBL" id="KKK83541.1"/>
    </source>
</evidence>
<reference evidence="1" key="1">
    <citation type="journal article" date="2015" name="Nature">
        <title>Complex archaea that bridge the gap between prokaryotes and eukaryotes.</title>
        <authorList>
            <person name="Spang A."/>
            <person name="Saw J.H."/>
            <person name="Jorgensen S.L."/>
            <person name="Zaremba-Niedzwiedzka K."/>
            <person name="Martijn J."/>
            <person name="Lind A.E."/>
            <person name="van Eijk R."/>
            <person name="Schleper C."/>
            <person name="Guy L."/>
            <person name="Ettema T.J."/>
        </authorList>
    </citation>
    <scope>NUCLEOTIDE SEQUENCE</scope>
</reference>
<accession>A0A0F9BGJ6</accession>
<dbReference type="AlphaFoldDB" id="A0A0F9BGJ6"/>
<sequence length="60" mass="7237">MGSGMRYDQFTERLQELKEDFKKFYGREIETMAEFDVYLKQRKIRSLGRRNLTSLKGLDL</sequence>
<name>A0A0F9BGJ6_9ZZZZ</name>
<gene>
    <name evidence="1" type="ORF">LCGC14_2792340</name>
</gene>
<protein>
    <submittedName>
        <fullName evidence="1">Uncharacterized protein</fullName>
    </submittedName>
</protein>